<dbReference type="GO" id="GO:0003964">
    <property type="term" value="F:RNA-directed DNA polymerase activity"/>
    <property type="evidence" value="ECO:0007669"/>
    <property type="project" value="UniProtKB-KW"/>
</dbReference>
<feature type="compositionally biased region" description="Basic and acidic residues" evidence="7">
    <location>
        <begin position="387"/>
        <end position="409"/>
    </location>
</feature>
<feature type="compositionally biased region" description="Basic and acidic residues" evidence="7">
    <location>
        <begin position="442"/>
        <end position="453"/>
    </location>
</feature>
<evidence type="ECO:0000256" key="4">
    <source>
        <dbReference type="ARBA" id="ARBA00022759"/>
    </source>
</evidence>
<dbReference type="GO" id="GO:0016787">
    <property type="term" value="F:hydrolase activity"/>
    <property type="evidence" value="ECO:0007669"/>
    <property type="project" value="UniProtKB-KW"/>
</dbReference>
<keyword evidence="6" id="KW-0695">RNA-directed DNA polymerase</keyword>
<dbReference type="Gene3D" id="3.30.70.270">
    <property type="match status" value="1"/>
</dbReference>
<dbReference type="FunFam" id="3.30.70.270:FF:000020">
    <property type="entry name" value="Transposon Tf2-6 polyprotein-like Protein"/>
    <property type="match status" value="1"/>
</dbReference>
<evidence type="ECO:0000256" key="7">
    <source>
        <dbReference type="SAM" id="MobiDB-lite"/>
    </source>
</evidence>
<evidence type="ECO:0000313" key="10">
    <source>
        <dbReference type="Proteomes" id="UP000265515"/>
    </source>
</evidence>
<keyword evidence="3" id="KW-0540">Nuclease</keyword>
<dbReference type="AlphaFoldDB" id="A0A388KS56"/>
<dbReference type="InterPro" id="IPR043128">
    <property type="entry name" value="Rev_trsase/Diguanyl_cyclase"/>
</dbReference>
<reference evidence="9 10" key="1">
    <citation type="journal article" date="2018" name="Cell">
        <title>The Chara Genome: Secondary Complexity and Implications for Plant Terrestrialization.</title>
        <authorList>
            <person name="Nishiyama T."/>
            <person name="Sakayama H."/>
            <person name="Vries J.D."/>
            <person name="Buschmann H."/>
            <person name="Saint-Marcoux D."/>
            <person name="Ullrich K.K."/>
            <person name="Haas F.B."/>
            <person name="Vanderstraeten L."/>
            <person name="Becker D."/>
            <person name="Lang D."/>
            <person name="Vosolsobe S."/>
            <person name="Rombauts S."/>
            <person name="Wilhelmsson P.K.I."/>
            <person name="Janitza P."/>
            <person name="Kern R."/>
            <person name="Heyl A."/>
            <person name="Rumpler F."/>
            <person name="Villalobos L.I.A.C."/>
            <person name="Clay J.M."/>
            <person name="Skokan R."/>
            <person name="Toyoda A."/>
            <person name="Suzuki Y."/>
            <person name="Kagoshima H."/>
            <person name="Schijlen E."/>
            <person name="Tajeshwar N."/>
            <person name="Catarino B."/>
            <person name="Hetherington A.J."/>
            <person name="Saltykova A."/>
            <person name="Bonnot C."/>
            <person name="Breuninger H."/>
            <person name="Symeonidi A."/>
            <person name="Radhakrishnan G.V."/>
            <person name="Van Nieuwerburgh F."/>
            <person name="Deforce D."/>
            <person name="Chang C."/>
            <person name="Karol K.G."/>
            <person name="Hedrich R."/>
            <person name="Ulvskov P."/>
            <person name="Glockner G."/>
            <person name="Delwiche C.F."/>
            <person name="Petrasek J."/>
            <person name="Van de Peer Y."/>
            <person name="Friml J."/>
            <person name="Beilby M."/>
            <person name="Dolan L."/>
            <person name="Kohara Y."/>
            <person name="Sugano S."/>
            <person name="Fujiyama A."/>
            <person name="Delaux P.-M."/>
            <person name="Quint M."/>
            <person name="TheiBen G."/>
            <person name="Hagemann M."/>
            <person name="Harholt J."/>
            <person name="Dunand C."/>
            <person name="Zachgo S."/>
            <person name="Langdale J."/>
            <person name="Maumus F."/>
            <person name="Straeten D.V.D."/>
            <person name="Gould S.B."/>
            <person name="Rensing S.A."/>
        </authorList>
    </citation>
    <scope>NUCLEOTIDE SEQUENCE [LARGE SCALE GENOMIC DNA]</scope>
    <source>
        <strain evidence="9 10">S276</strain>
    </source>
</reference>
<evidence type="ECO:0000256" key="5">
    <source>
        <dbReference type="ARBA" id="ARBA00022801"/>
    </source>
</evidence>
<dbReference type="SUPFAM" id="SSF56672">
    <property type="entry name" value="DNA/RNA polymerases"/>
    <property type="match status" value="1"/>
</dbReference>
<protein>
    <recommendedName>
        <fullName evidence="8">Reverse transcriptase RNase H-like domain-containing protein</fullName>
    </recommendedName>
</protein>
<keyword evidence="5" id="KW-0378">Hydrolase</keyword>
<organism evidence="9 10">
    <name type="scientific">Chara braunii</name>
    <name type="common">Braun's stonewort</name>
    <dbReference type="NCBI Taxonomy" id="69332"/>
    <lineage>
        <taxon>Eukaryota</taxon>
        <taxon>Viridiplantae</taxon>
        <taxon>Streptophyta</taxon>
        <taxon>Charophyceae</taxon>
        <taxon>Charales</taxon>
        <taxon>Characeae</taxon>
        <taxon>Chara</taxon>
    </lineage>
</organism>
<feature type="compositionally biased region" description="Basic and acidic residues" evidence="7">
    <location>
        <begin position="493"/>
        <end position="505"/>
    </location>
</feature>
<dbReference type="PANTHER" id="PTHR37984:SF5">
    <property type="entry name" value="PROTEIN NYNRIN-LIKE"/>
    <property type="match status" value="1"/>
</dbReference>
<dbReference type="InterPro" id="IPR041373">
    <property type="entry name" value="RT_RNaseH"/>
</dbReference>
<evidence type="ECO:0000256" key="1">
    <source>
        <dbReference type="ARBA" id="ARBA00022679"/>
    </source>
</evidence>
<dbReference type="EMBL" id="BFEA01000173">
    <property type="protein sequence ID" value="GBG72869.1"/>
    <property type="molecule type" value="Genomic_DNA"/>
</dbReference>
<dbReference type="GO" id="GO:0004519">
    <property type="term" value="F:endonuclease activity"/>
    <property type="evidence" value="ECO:0007669"/>
    <property type="project" value="UniProtKB-KW"/>
</dbReference>
<keyword evidence="10" id="KW-1185">Reference proteome</keyword>
<comment type="caution">
    <text evidence="9">The sequence shown here is derived from an EMBL/GenBank/DDBJ whole genome shotgun (WGS) entry which is preliminary data.</text>
</comment>
<dbReference type="Gramene" id="GBG72869">
    <property type="protein sequence ID" value="GBG72869"/>
    <property type="gene ID" value="CBR_g12588"/>
</dbReference>
<keyword evidence="2" id="KW-0548">Nucleotidyltransferase</keyword>
<evidence type="ECO:0000259" key="8">
    <source>
        <dbReference type="Pfam" id="PF17917"/>
    </source>
</evidence>
<dbReference type="InterPro" id="IPR050951">
    <property type="entry name" value="Retrovirus_Pol_polyprotein"/>
</dbReference>
<dbReference type="Proteomes" id="UP000265515">
    <property type="component" value="Unassembled WGS sequence"/>
</dbReference>
<name>A0A388KS56_CHABU</name>
<evidence type="ECO:0000256" key="2">
    <source>
        <dbReference type="ARBA" id="ARBA00022695"/>
    </source>
</evidence>
<keyword evidence="4" id="KW-0255">Endonuclease</keyword>
<feature type="compositionally biased region" description="Acidic residues" evidence="7">
    <location>
        <begin position="419"/>
        <end position="428"/>
    </location>
</feature>
<keyword evidence="1" id="KW-0808">Transferase</keyword>
<dbReference type="CDD" id="cd09274">
    <property type="entry name" value="RNase_HI_RT_Ty3"/>
    <property type="match status" value="1"/>
</dbReference>
<dbReference type="PANTHER" id="PTHR37984">
    <property type="entry name" value="PROTEIN CBG26694"/>
    <property type="match status" value="1"/>
</dbReference>
<evidence type="ECO:0000256" key="6">
    <source>
        <dbReference type="ARBA" id="ARBA00022918"/>
    </source>
</evidence>
<sequence>MSLTQVRAFLGLASYYRRFIKGFAVIARTLTNLLRKDQPLNRDAECQQTFATLKDTLGAALILIRPDPAKQFILITDWQSEAISAILAQKGNDGLEHVIEYASRTVPDERRNDSALQGECYAVVWGIHHFHPYLYGQKFRLVTDHEPLLALKKLTNYTGMIGHWAVRLQEYDFDIVHRKTERHGNADGLTRLHRPAKSARAPTVSHRVKENSAPLLNEGKWDAWWENYIELAFCLLEIEFRRSEAAPFGEGPEHPEDSVEFLIIQAWRTAEHGDLLGFLFGKVEDGNLTLITDELLVFLAQLADDLPLDILWRSDNQPGTQVLSRTLEPHFMWSSCTEIDADNCLYPSQALYLEIKVTDLTFWDPIARQNVAQDEEIRGADEEEEEKVPSSEERDDPDYVPKREARIVDESNQPQAQDEGVEPEEEEEGSRLSGSECEGLEAEVHDAARERALERRKRKRQETAVGKRLATTYPLSIRRSPTRGVIQSRQKRKAMEPQQRDHKAEEEEVNRQLPPAPRPDPPFVYIKISAFGLRARLAGI</sequence>
<dbReference type="Pfam" id="PF17917">
    <property type="entry name" value="RT_RNaseH"/>
    <property type="match status" value="1"/>
</dbReference>
<evidence type="ECO:0000313" key="9">
    <source>
        <dbReference type="EMBL" id="GBG72869.1"/>
    </source>
</evidence>
<accession>A0A388KS56</accession>
<proteinExistence type="predicted"/>
<evidence type="ECO:0000256" key="3">
    <source>
        <dbReference type="ARBA" id="ARBA00022722"/>
    </source>
</evidence>
<feature type="region of interest" description="Disordered" evidence="7">
    <location>
        <begin position="373"/>
        <end position="522"/>
    </location>
</feature>
<gene>
    <name evidence="9" type="ORF">CBR_g12588</name>
</gene>
<feature type="domain" description="Reverse transcriptase RNase H-like" evidence="8">
    <location>
        <begin position="67"/>
        <end position="171"/>
    </location>
</feature>
<dbReference type="OrthoDB" id="9047497at2759"/>
<dbReference type="InterPro" id="IPR043502">
    <property type="entry name" value="DNA/RNA_pol_sf"/>
</dbReference>